<feature type="transmembrane region" description="Helical" evidence="1">
    <location>
        <begin position="192"/>
        <end position="211"/>
    </location>
</feature>
<dbReference type="Proteomes" id="UP000700732">
    <property type="component" value="Unassembled WGS sequence"/>
</dbReference>
<protein>
    <submittedName>
        <fullName evidence="2">Nucleic acid-binding Zn-ribbon protein</fullName>
    </submittedName>
</protein>
<keyword evidence="1" id="KW-0472">Membrane</keyword>
<organism evidence="2 3">
    <name type="scientific">Spirosoma utsteinense</name>
    <dbReference type="NCBI Taxonomy" id="2585773"/>
    <lineage>
        <taxon>Bacteria</taxon>
        <taxon>Pseudomonadati</taxon>
        <taxon>Bacteroidota</taxon>
        <taxon>Cytophagia</taxon>
        <taxon>Cytophagales</taxon>
        <taxon>Cytophagaceae</taxon>
        <taxon>Spirosoma</taxon>
    </lineage>
</organism>
<keyword evidence="1" id="KW-0812">Transmembrane</keyword>
<name>A0ABR6WFT7_9BACT</name>
<gene>
    <name evidence="2" type="ORF">FH603_5948</name>
</gene>
<evidence type="ECO:0000256" key="1">
    <source>
        <dbReference type="SAM" id="Phobius"/>
    </source>
</evidence>
<dbReference type="EMBL" id="VFIA01000160">
    <property type="protein sequence ID" value="MBC3795410.1"/>
    <property type="molecule type" value="Genomic_DNA"/>
</dbReference>
<evidence type="ECO:0000313" key="3">
    <source>
        <dbReference type="Proteomes" id="UP000700732"/>
    </source>
</evidence>
<proteinExistence type="predicted"/>
<sequence length="229" mass="26414">MKDEIKATFESLVDIASEYKKKISIVDHKLSEFENFYSKYPDIDENLEEISNFIGKVAENVEKSNVSLIALNKRKKEIDDIHREIFGYQQTNEDDEITKVEGLKDELEKSYQKITSDIKDTFDKINQINSNYEIKYADFENGHKSKYEKINNEINSLLPRALTAGLSAAFSSKRQDEIQESKNLQDNFTKGIYILIGVSLLPVAVSIWSLFEGISLEEVILRLPRLVLY</sequence>
<dbReference type="RefSeq" id="WP_186742753.1">
    <property type="nucleotide sequence ID" value="NZ_VFIA01000160.1"/>
</dbReference>
<evidence type="ECO:0000313" key="2">
    <source>
        <dbReference type="EMBL" id="MBC3795410.1"/>
    </source>
</evidence>
<reference evidence="2 3" key="1">
    <citation type="submission" date="2019-06" db="EMBL/GenBank/DDBJ databases">
        <title>Spirosoma utsteinense sp. nov. isolated from Antarctic ice-free soils.</title>
        <authorList>
            <person name="Tahon G."/>
        </authorList>
    </citation>
    <scope>NUCLEOTIDE SEQUENCE [LARGE SCALE GENOMIC DNA]</scope>
    <source>
        <strain evidence="2 3">LMG 31447</strain>
    </source>
</reference>
<keyword evidence="3" id="KW-1185">Reference proteome</keyword>
<keyword evidence="1" id="KW-1133">Transmembrane helix</keyword>
<accession>A0ABR6WFT7</accession>
<comment type="caution">
    <text evidence="2">The sequence shown here is derived from an EMBL/GenBank/DDBJ whole genome shotgun (WGS) entry which is preliminary data.</text>
</comment>